<keyword evidence="2" id="KW-0472">Membrane</keyword>
<feature type="transmembrane region" description="Helical" evidence="2">
    <location>
        <begin position="159"/>
        <end position="177"/>
    </location>
</feature>
<protein>
    <submittedName>
        <fullName evidence="3">Uncharacterized protein</fullName>
    </submittedName>
</protein>
<feature type="transmembrane region" description="Helical" evidence="2">
    <location>
        <begin position="130"/>
        <end position="147"/>
    </location>
</feature>
<evidence type="ECO:0000313" key="3">
    <source>
        <dbReference type="EMBL" id="SMO40166.1"/>
    </source>
</evidence>
<keyword evidence="4" id="KW-1185">Reference proteome</keyword>
<dbReference type="Proteomes" id="UP000319712">
    <property type="component" value="Unassembled WGS sequence"/>
</dbReference>
<feature type="transmembrane region" description="Helical" evidence="2">
    <location>
        <begin position="98"/>
        <end position="118"/>
    </location>
</feature>
<feature type="region of interest" description="Disordered" evidence="1">
    <location>
        <begin position="189"/>
        <end position="221"/>
    </location>
</feature>
<feature type="transmembrane region" description="Helical" evidence="2">
    <location>
        <begin position="62"/>
        <end position="86"/>
    </location>
</feature>
<keyword evidence="2" id="KW-0812">Transmembrane</keyword>
<sequence length="221" mass="22136">MGDRAGRTSTGSNADGAAGERRGSVGSGSESPGGGDAATAATDDTADDEADWAARTWYRSKVGLAVVGVDLLATALLAGATVTAAVDLSAASGRIVAPYVPVFSLLGALGFVFTALVDDFESTVGDVLRYNFRLPAALPLGVGIFLLSDVVLGETAADAPLVIGTVFLAGLYVNLAYKRLGALARRLLPNGRSDGGDTDAGGGSGSKADADDDRSDPSPAK</sequence>
<evidence type="ECO:0000256" key="2">
    <source>
        <dbReference type="SAM" id="Phobius"/>
    </source>
</evidence>
<organism evidence="3 4">
    <name type="scientific">Halorubrum cibi</name>
    <dbReference type="NCBI Taxonomy" id="413815"/>
    <lineage>
        <taxon>Archaea</taxon>
        <taxon>Methanobacteriati</taxon>
        <taxon>Methanobacteriota</taxon>
        <taxon>Stenosarchaea group</taxon>
        <taxon>Halobacteria</taxon>
        <taxon>Halobacteriales</taxon>
        <taxon>Haloferacaceae</taxon>
        <taxon>Halorubrum</taxon>
    </lineage>
</organism>
<dbReference type="EMBL" id="FXTD01000001">
    <property type="protein sequence ID" value="SMO40166.1"/>
    <property type="molecule type" value="Genomic_DNA"/>
</dbReference>
<accession>A0A521AZC5</accession>
<dbReference type="OrthoDB" id="331072at2157"/>
<name>A0A521AZC5_9EURY</name>
<feature type="region of interest" description="Disordered" evidence="1">
    <location>
        <begin position="1"/>
        <end position="47"/>
    </location>
</feature>
<evidence type="ECO:0000313" key="4">
    <source>
        <dbReference type="Proteomes" id="UP000319712"/>
    </source>
</evidence>
<proteinExistence type="predicted"/>
<dbReference type="RefSeq" id="WP_185955662.1">
    <property type="nucleotide sequence ID" value="NZ_FXTD01000001.1"/>
</dbReference>
<gene>
    <name evidence="3" type="ORF">SAMN06264867_101491</name>
</gene>
<keyword evidence="2" id="KW-1133">Transmembrane helix</keyword>
<reference evidence="3 4" key="1">
    <citation type="submission" date="2017-05" db="EMBL/GenBank/DDBJ databases">
        <authorList>
            <person name="Varghese N."/>
            <person name="Submissions S."/>
        </authorList>
    </citation>
    <scope>NUCLEOTIDE SEQUENCE [LARGE SCALE GENOMIC DNA]</scope>
    <source>
        <strain evidence="3 4">DSM 19504</strain>
    </source>
</reference>
<dbReference type="AlphaFoldDB" id="A0A521AZC5"/>
<evidence type="ECO:0000256" key="1">
    <source>
        <dbReference type="SAM" id="MobiDB-lite"/>
    </source>
</evidence>